<dbReference type="InterPro" id="IPR036456">
    <property type="entry name" value="PNPase_PH_RNA-bd_sf"/>
</dbReference>
<dbReference type="Pfam" id="PF03726">
    <property type="entry name" value="PNPase"/>
    <property type="match status" value="1"/>
</dbReference>
<dbReference type="InterPro" id="IPR012162">
    <property type="entry name" value="PNPase"/>
</dbReference>
<dbReference type="InterPro" id="IPR004088">
    <property type="entry name" value="KH_dom_type_1"/>
</dbReference>
<dbReference type="GO" id="GO:0003723">
    <property type="term" value="F:RNA binding"/>
    <property type="evidence" value="ECO:0007669"/>
    <property type="project" value="UniProtKB-UniRule"/>
</dbReference>
<dbReference type="EC" id="2.7.7.8" evidence="8"/>
<accession>C7NFX1</accession>
<dbReference type="PANTHER" id="PTHR11252:SF0">
    <property type="entry name" value="POLYRIBONUCLEOTIDE NUCLEOTIDYLTRANSFERASE 1, MITOCHONDRIAL"/>
    <property type="match status" value="1"/>
</dbReference>
<evidence type="ECO:0000256" key="4">
    <source>
        <dbReference type="ARBA" id="ARBA00022695"/>
    </source>
</evidence>
<keyword evidence="12" id="KW-1185">Reference proteome</keyword>
<dbReference type="KEGG" id="kse:Ksed_09250"/>
<dbReference type="SUPFAM" id="SSF54211">
    <property type="entry name" value="Ribosomal protein S5 domain 2-like"/>
    <property type="match status" value="2"/>
</dbReference>
<dbReference type="InterPro" id="IPR012340">
    <property type="entry name" value="NA-bd_OB-fold"/>
</dbReference>
<comment type="subcellular location">
    <subcellularLocation>
        <location evidence="8">Cytoplasm</location>
    </subcellularLocation>
</comment>
<dbReference type="InterPro" id="IPR015848">
    <property type="entry name" value="PNPase_PH_RNA-bd_bac/org-type"/>
</dbReference>
<dbReference type="HAMAP" id="MF_01595">
    <property type="entry name" value="PNPase"/>
    <property type="match status" value="1"/>
</dbReference>
<dbReference type="SMART" id="SM00322">
    <property type="entry name" value="KH"/>
    <property type="match status" value="1"/>
</dbReference>
<feature type="binding site" evidence="8">
    <location>
        <position position="528"/>
    </location>
    <ligand>
        <name>Mg(2+)</name>
        <dbReference type="ChEBI" id="CHEBI:18420"/>
    </ligand>
</feature>
<dbReference type="CDD" id="cd11364">
    <property type="entry name" value="RNase_PH_PNPase_2"/>
    <property type="match status" value="1"/>
</dbReference>
<dbReference type="InterPro" id="IPR027408">
    <property type="entry name" value="PNPase/RNase_PH_dom_sf"/>
</dbReference>
<dbReference type="NCBIfam" id="NF008805">
    <property type="entry name" value="PRK11824.1"/>
    <property type="match status" value="1"/>
</dbReference>
<dbReference type="InterPro" id="IPR036612">
    <property type="entry name" value="KH_dom_type_1_sf"/>
</dbReference>
<dbReference type="Pfam" id="PF01138">
    <property type="entry name" value="RNase_PH"/>
    <property type="match status" value="2"/>
</dbReference>
<dbReference type="GO" id="GO:0005829">
    <property type="term" value="C:cytosol"/>
    <property type="evidence" value="ECO:0007669"/>
    <property type="project" value="UniProtKB-ARBA"/>
</dbReference>
<feature type="compositionally biased region" description="Basic residues" evidence="9">
    <location>
        <begin position="820"/>
        <end position="832"/>
    </location>
</feature>
<dbReference type="InterPro" id="IPR020568">
    <property type="entry name" value="Ribosomal_Su5_D2-typ_SF"/>
</dbReference>
<keyword evidence="5 8" id="KW-0479">Metal-binding</keyword>
<comment type="similarity">
    <text evidence="1 8">Belongs to the polyribonucleotide nucleotidyltransferase family.</text>
</comment>
<dbReference type="NCBIfam" id="TIGR02696">
    <property type="entry name" value="pppGpp_PNP"/>
    <property type="match status" value="1"/>
</dbReference>
<dbReference type="PROSITE" id="PS50126">
    <property type="entry name" value="S1"/>
    <property type="match status" value="1"/>
</dbReference>
<evidence type="ECO:0000256" key="1">
    <source>
        <dbReference type="ARBA" id="ARBA00007404"/>
    </source>
</evidence>
<dbReference type="eggNOG" id="COG1185">
    <property type="taxonomic scope" value="Bacteria"/>
</dbReference>
<dbReference type="HOGENOM" id="CLU_004217_2_2_11"/>
<dbReference type="InterPro" id="IPR014069">
    <property type="entry name" value="GPSI/PNP"/>
</dbReference>
<evidence type="ECO:0000259" key="10">
    <source>
        <dbReference type="PROSITE" id="PS50126"/>
    </source>
</evidence>
<dbReference type="InterPro" id="IPR003029">
    <property type="entry name" value="S1_domain"/>
</dbReference>
<keyword evidence="2 8" id="KW-0963">Cytoplasm</keyword>
<dbReference type="Gene3D" id="2.40.50.140">
    <property type="entry name" value="Nucleic acid-binding proteins"/>
    <property type="match status" value="1"/>
</dbReference>
<feature type="binding site" evidence="8">
    <location>
        <position position="534"/>
    </location>
    <ligand>
        <name>Mg(2+)</name>
        <dbReference type="ChEBI" id="CHEBI:18420"/>
    </ligand>
</feature>
<dbReference type="GO" id="GO:0000175">
    <property type="term" value="F:3'-5'-RNA exonuclease activity"/>
    <property type="evidence" value="ECO:0007669"/>
    <property type="project" value="TreeGrafter"/>
</dbReference>
<dbReference type="CDD" id="cd02393">
    <property type="entry name" value="KH-I_PNPase"/>
    <property type="match status" value="1"/>
</dbReference>
<dbReference type="PROSITE" id="PS50084">
    <property type="entry name" value="KH_TYPE_1"/>
    <property type="match status" value="1"/>
</dbReference>
<dbReference type="Pfam" id="PF00013">
    <property type="entry name" value="KH_1"/>
    <property type="match status" value="1"/>
</dbReference>
<dbReference type="InterPro" id="IPR001247">
    <property type="entry name" value="ExoRNase_PH_dom1"/>
</dbReference>
<dbReference type="Gene3D" id="3.30.230.70">
    <property type="entry name" value="GHMP Kinase, N-terminal domain"/>
    <property type="match status" value="2"/>
</dbReference>
<evidence type="ECO:0000256" key="7">
    <source>
        <dbReference type="ARBA" id="ARBA00022884"/>
    </source>
</evidence>
<dbReference type="Pfam" id="PF00575">
    <property type="entry name" value="S1"/>
    <property type="match status" value="1"/>
</dbReference>
<dbReference type="GO" id="GO:0006402">
    <property type="term" value="P:mRNA catabolic process"/>
    <property type="evidence" value="ECO:0007669"/>
    <property type="project" value="UniProtKB-UniRule"/>
</dbReference>
<evidence type="ECO:0000256" key="2">
    <source>
        <dbReference type="ARBA" id="ARBA00022490"/>
    </source>
</evidence>
<dbReference type="GO" id="GO:0004654">
    <property type="term" value="F:polyribonucleotide nucleotidyltransferase activity"/>
    <property type="evidence" value="ECO:0007669"/>
    <property type="project" value="UniProtKB-UniRule"/>
</dbReference>
<keyword evidence="6 8" id="KW-0460">Magnesium</keyword>
<comment type="cofactor">
    <cofactor evidence="8">
        <name>Mg(2+)</name>
        <dbReference type="ChEBI" id="CHEBI:18420"/>
    </cofactor>
</comment>
<dbReference type="RefSeq" id="WP_012802386.1">
    <property type="nucleotide sequence ID" value="NC_013169.1"/>
</dbReference>
<dbReference type="AlphaFoldDB" id="C7NFX1"/>
<dbReference type="SMART" id="SM00316">
    <property type="entry name" value="S1"/>
    <property type="match status" value="1"/>
</dbReference>
<dbReference type="InterPro" id="IPR036345">
    <property type="entry name" value="ExoRNase_PH_dom2_sf"/>
</dbReference>
<gene>
    <name evidence="8" type="primary">pnp</name>
    <name evidence="11" type="ordered locus">Ksed_09250</name>
</gene>
<dbReference type="FunFam" id="3.30.230.70:FF:000002">
    <property type="entry name" value="Polyribonucleotide nucleotidyltransferase"/>
    <property type="match status" value="1"/>
</dbReference>
<dbReference type="EMBL" id="CP001686">
    <property type="protein sequence ID" value="ACV05971.1"/>
    <property type="molecule type" value="Genomic_DNA"/>
</dbReference>
<evidence type="ECO:0000256" key="3">
    <source>
        <dbReference type="ARBA" id="ARBA00022679"/>
    </source>
</evidence>
<dbReference type="CDD" id="cd04472">
    <property type="entry name" value="S1_PNPase"/>
    <property type="match status" value="1"/>
</dbReference>
<evidence type="ECO:0000256" key="6">
    <source>
        <dbReference type="ARBA" id="ARBA00022842"/>
    </source>
</evidence>
<keyword evidence="4 8" id="KW-0548">Nucleotidyltransferase</keyword>
<organism evidence="11 12">
    <name type="scientific">Kytococcus sedentarius (strain ATCC 14392 / DSM 20547 / JCM 11482 / CCUG 33030 / NBRC 15357 / NCTC 11040 / CCM 314 / 541)</name>
    <name type="common">Micrococcus sedentarius</name>
    <dbReference type="NCBI Taxonomy" id="478801"/>
    <lineage>
        <taxon>Bacteria</taxon>
        <taxon>Bacillati</taxon>
        <taxon>Actinomycetota</taxon>
        <taxon>Actinomycetes</taxon>
        <taxon>Micrococcales</taxon>
        <taxon>Kytococcaceae</taxon>
        <taxon>Kytococcus</taxon>
    </lineage>
</organism>
<keyword evidence="3 8" id="KW-0808">Transferase</keyword>
<protein>
    <recommendedName>
        <fullName evidence="8">Polyribonucleotide nucleotidyltransferase</fullName>
        <ecNumber evidence="8">2.7.7.8</ecNumber>
    </recommendedName>
    <alternativeName>
        <fullName evidence="8">Polynucleotide phosphorylase</fullName>
        <shortName evidence="8">PNPase</shortName>
    </alternativeName>
</protein>
<dbReference type="SUPFAM" id="SSF46915">
    <property type="entry name" value="Polynucleotide phosphorylase/guanosine pentaphosphate synthase (PNPase/GPSI), domain 3"/>
    <property type="match status" value="1"/>
</dbReference>
<dbReference type="NCBIfam" id="TIGR03591">
    <property type="entry name" value="polynuc_phos"/>
    <property type="match status" value="1"/>
</dbReference>
<name>C7NFX1_KYTSD</name>
<sequence length="842" mass="89636">MEGPEITTAEAVIDNGAYGTRTIRFETGRLAQQAAGSVAAYLVEDDIDDATMVLSTTTAGKEPKDHFDFFPLTVDVEERMYAAGRIPGSFFRREGRPGTDAILTCRLIDRPLRPTFTKGLRNEVQVVVTVLAHHPDHQYDVLAINAASASTQISGLPFSGPIGGVRISLIDGQWVAFPNFSDIARSTFDMVVAGRLTDDGDVAIMMVEAESTESTWALVNDEGKTAPTEEVVSQGLEASKVFIRALCEAQASLHAAAGKEVQEFPTFLDFQDDAYQAVESAAEKNTAEALTIAGKQEREGRLDEIKDSLKADLAGADEESGKPFAGRAKEVSAAFKALQKKLIRERILRDGVRIDGRGPKDIRALSAEVQALPRVHGSAIFERGETQIMGVTTLNMLRMEQQLDGLNPVTRKRYMHNYNFPPYSTGETGRVGSPKRREIGHGALAERAILPVLPSREEFPYAIRQVSEALGSNGSTSMGSVCASTLSLLNAGVPLKAPVAGIAMGLVSAQVDGGTRYQALTDILGAEDAFGDMDFKVAGTKDFVTAIQLDTKLDGIPAEELSKALTQAREARLHILDVMSQAIDAPDEMSPNAPRVIAVKVPVDKIGEVIGPKGKMINQIQEDTGADISIEDDGTVYIGATDGPSAEAARSAVNAIANPQMPEIGERFLGTVVKTTTFGAFISLLPGKDGLLHISEIRKLVGGKRIDAVEDVLNVGDKVQVELKEIDQRGKLSLGAVVAEDGEAAAQAPQSGKIGGGSADRGAADATSVEDDAERPAPVTVENSITDDDALEAQEATQSAVDGEGSDSSDDSEDEGGERRRPRRRRGARGGRARGGSEGSED</sequence>
<proteinExistence type="inferred from homology"/>
<dbReference type="SUPFAM" id="SSF54791">
    <property type="entry name" value="Eukaryotic type KH-domain (KH-domain type I)"/>
    <property type="match status" value="1"/>
</dbReference>
<feature type="compositionally biased region" description="Gly residues" evidence="9">
    <location>
        <begin position="833"/>
        <end position="842"/>
    </location>
</feature>
<evidence type="ECO:0000313" key="12">
    <source>
        <dbReference type="Proteomes" id="UP000006666"/>
    </source>
</evidence>
<dbReference type="Gene3D" id="3.30.1370.10">
    <property type="entry name" value="K Homology domain, type 1"/>
    <property type="match status" value="1"/>
</dbReference>
<keyword evidence="7 8" id="KW-0694">RNA-binding</keyword>
<reference evidence="11 12" key="1">
    <citation type="journal article" date="2009" name="Stand. Genomic Sci.">
        <title>Complete genome sequence of Kytococcus sedentarius type strain (541).</title>
        <authorList>
            <person name="Sims D."/>
            <person name="Brettin T."/>
            <person name="Detter J.C."/>
            <person name="Han C."/>
            <person name="Lapidus A."/>
            <person name="Copeland A."/>
            <person name="Glavina Del Rio T."/>
            <person name="Nolan M."/>
            <person name="Chen F."/>
            <person name="Lucas S."/>
            <person name="Tice H."/>
            <person name="Cheng J.F."/>
            <person name="Bruce D."/>
            <person name="Goodwin L."/>
            <person name="Pitluck S."/>
            <person name="Ovchinnikova G."/>
            <person name="Pati A."/>
            <person name="Ivanova N."/>
            <person name="Mavrommatis K."/>
            <person name="Chen A."/>
            <person name="Palaniappan K."/>
            <person name="D'haeseleer P."/>
            <person name="Chain P."/>
            <person name="Bristow J."/>
            <person name="Eisen J.A."/>
            <person name="Markowitz V."/>
            <person name="Hugenholtz P."/>
            <person name="Schneider S."/>
            <person name="Goker M."/>
            <person name="Pukall R."/>
            <person name="Kyrpides N.C."/>
            <person name="Klenk H.P."/>
        </authorList>
    </citation>
    <scope>NUCLEOTIDE SEQUENCE [LARGE SCALE GENOMIC DNA]</scope>
    <source>
        <strain evidence="12">ATCC 14392 / DSM 20547 / JCM 11482 / CCUG 33030 / NBRC 15357 / NCTC 11040 / CCM 314 / 541</strain>
    </source>
</reference>
<evidence type="ECO:0000313" key="11">
    <source>
        <dbReference type="EMBL" id="ACV05971.1"/>
    </source>
</evidence>
<evidence type="ECO:0000256" key="8">
    <source>
        <dbReference type="HAMAP-Rule" id="MF_01595"/>
    </source>
</evidence>
<dbReference type="FunFam" id="3.30.230.70:FF:000001">
    <property type="entry name" value="Polyribonucleotide nucleotidyltransferase"/>
    <property type="match status" value="1"/>
</dbReference>
<dbReference type="InterPro" id="IPR004087">
    <property type="entry name" value="KH_dom"/>
</dbReference>
<dbReference type="GO" id="GO:0006396">
    <property type="term" value="P:RNA processing"/>
    <property type="evidence" value="ECO:0007669"/>
    <property type="project" value="InterPro"/>
</dbReference>
<feature type="compositionally biased region" description="Acidic residues" evidence="9">
    <location>
        <begin position="804"/>
        <end position="816"/>
    </location>
</feature>
<dbReference type="FunFam" id="2.40.50.140:FF:000069">
    <property type="entry name" value="Polyribonucleotide nucleotidyltransferase"/>
    <property type="match status" value="1"/>
</dbReference>
<comment type="catalytic activity">
    <reaction evidence="8">
        <text>RNA(n+1) + phosphate = RNA(n) + a ribonucleoside 5'-diphosphate</text>
        <dbReference type="Rhea" id="RHEA:22096"/>
        <dbReference type="Rhea" id="RHEA-COMP:14527"/>
        <dbReference type="Rhea" id="RHEA-COMP:17342"/>
        <dbReference type="ChEBI" id="CHEBI:43474"/>
        <dbReference type="ChEBI" id="CHEBI:57930"/>
        <dbReference type="ChEBI" id="CHEBI:140395"/>
        <dbReference type="EC" id="2.7.7.8"/>
    </reaction>
</comment>
<dbReference type="FunFam" id="3.30.1370.10:FF:000001">
    <property type="entry name" value="Polyribonucleotide nucleotidyltransferase"/>
    <property type="match status" value="1"/>
</dbReference>
<dbReference type="STRING" id="478801.Ksed_09250"/>
<comment type="function">
    <text evidence="8">Involved in mRNA degradation. Catalyzes the phosphorolysis of single-stranded polyribonucleotides processively in the 3'- to 5'-direction.</text>
</comment>
<dbReference type="GO" id="GO:0000287">
    <property type="term" value="F:magnesium ion binding"/>
    <property type="evidence" value="ECO:0007669"/>
    <property type="project" value="UniProtKB-UniRule"/>
</dbReference>
<feature type="domain" description="S1 motif" evidence="10">
    <location>
        <begin position="665"/>
        <end position="737"/>
    </location>
</feature>
<evidence type="ECO:0000256" key="5">
    <source>
        <dbReference type="ARBA" id="ARBA00022723"/>
    </source>
</evidence>
<dbReference type="PANTHER" id="PTHR11252">
    <property type="entry name" value="POLYRIBONUCLEOTIDE NUCLEOTIDYLTRANSFERASE"/>
    <property type="match status" value="1"/>
</dbReference>
<feature type="region of interest" description="Disordered" evidence="9">
    <location>
        <begin position="743"/>
        <end position="842"/>
    </location>
</feature>
<evidence type="ECO:0000256" key="9">
    <source>
        <dbReference type="SAM" id="MobiDB-lite"/>
    </source>
</evidence>
<dbReference type="Proteomes" id="UP000006666">
    <property type="component" value="Chromosome"/>
</dbReference>
<dbReference type="SUPFAM" id="SSF55666">
    <property type="entry name" value="Ribonuclease PH domain 2-like"/>
    <property type="match status" value="2"/>
</dbReference>